<keyword evidence="2 6" id="KW-0812">Transmembrane</keyword>
<proteinExistence type="predicted"/>
<dbReference type="InterPro" id="IPR011701">
    <property type="entry name" value="MFS"/>
</dbReference>
<reference evidence="7" key="1">
    <citation type="journal article" date="2020" name="Stud. Mycol.">
        <title>101 Dothideomycetes genomes: a test case for predicting lifestyles and emergence of pathogens.</title>
        <authorList>
            <person name="Haridas S."/>
            <person name="Albert R."/>
            <person name="Binder M."/>
            <person name="Bloem J."/>
            <person name="Labutti K."/>
            <person name="Salamov A."/>
            <person name="Andreopoulos B."/>
            <person name="Baker S."/>
            <person name="Barry K."/>
            <person name="Bills G."/>
            <person name="Bluhm B."/>
            <person name="Cannon C."/>
            <person name="Castanera R."/>
            <person name="Culley D."/>
            <person name="Daum C."/>
            <person name="Ezra D."/>
            <person name="Gonzalez J."/>
            <person name="Henrissat B."/>
            <person name="Kuo A."/>
            <person name="Liang C."/>
            <person name="Lipzen A."/>
            <person name="Lutzoni F."/>
            <person name="Magnuson J."/>
            <person name="Mondo S."/>
            <person name="Nolan M."/>
            <person name="Ohm R."/>
            <person name="Pangilinan J."/>
            <person name="Park H.-J."/>
            <person name="Ramirez L."/>
            <person name="Alfaro M."/>
            <person name="Sun H."/>
            <person name="Tritt A."/>
            <person name="Yoshinaga Y."/>
            <person name="Zwiers L.-H."/>
            <person name="Turgeon B."/>
            <person name="Goodwin S."/>
            <person name="Spatafora J."/>
            <person name="Crous P."/>
            <person name="Grigoriev I."/>
        </authorList>
    </citation>
    <scope>NUCLEOTIDE SEQUENCE</scope>
    <source>
        <strain evidence="7">CBS 262.69</strain>
    </source>
</reference>
<evidence type="ECO:0000256" key="1">
    <source>
        <dbReference type="ARBA" id="ARBA00004141"/>
    </source>
</evidence>
<feature type="transmembrane region" description="Helical" evidence="6">
    <location>
        <begin position="179"/>
        <end position="199"/>
    </location>
</feature>
<dbReference type="PANTHER" id="PTHR10924">
    <property type="entry name" value="MAJOR FACILITATOR SUPERFAMILY PROTEIN-RELATED"/>
    <property type="match status" value="1"/>
</dbReference>
<dbReference type="PANTHER" id="PTHR10924:SF6">
    <property type="entry name" value="SOLUTE CARRIER FAMILY 49 MEMBER A3"/>
    <property type="match status" value="1"/>
</dbReference>
<dbReference type="InterPro" id="IPR049680">
    <property type="entry name" value="FLVCR1-2_SLC49-like"/>
</dbReference>
<feature type="region of interest" description="Disordered" evidence="5">
    <location>
        <begin position="1"/>
        <end position="25"/>
    </location>
</feature>
<sequence>MSPSTAAPKTPRTDSHDLGHVPTSSTAEPLIADTEGERRIEYRLYKRRWFGLVQLVLLNIIVSWDWLTFSAVSKTSADYFHVSETAINWLSTAFFFAFVANTPATLYTLHLGPRPAILAASALVLLSNWLRYAGARTNHFSLVMFGQILVGLAQPFVLAAPTRYSDLWFSEKGRVSATAVASLANPFGGALGQLIGPMWATKPSEVPNMVLYTAIISSLAAIPSIFIPARPPTPASPSSSIPQTSLKDSVHILLHTPSFWLLFIPFSIYVGFFNATSSLLNQILSPYAYTESQAGIGGALLIVVGLVAAAILSPITDRTQSYLLPIKLLTPLIAAGYLGFVFAPPTRGLPAPYVLLSLLGAANFALVPLALEYAVELTWPAGPEVGSTVLWAGGQLLGAVFVIGMGAMKDEKGTWGPKGNMEKALVLQAVVAAAVVPFALLLGVRRWGFGAGRGRRAAGEA</sequence>
<evidence type="ECO:0000256" key="3">
    <source>
        <dbReference type="ARBA" id="ARBA00022989"/>
    </source>
</evidence>
<dbReference type="AlphaFoldDB" id="A0A6G1HYK6"/>
<evidence type="ECO:0000256" key="4">
    <source>
        <dbReference type="ARBA" id="ARBA00023136"/>
    </source>
</evidence>
<comment type="subcellular location">
    <subcellularLocation>
        <location evidence="1">Membrane</location>
        <topology evidence="1">Multi-pass membrane protein</topology>
    </subcellularLocation>
</comment>
<dbReference type="Pfam" id="PF07690">
    <property type="entry name" value="MFS_1"/>
    <property type="match status" value="1"/>
</dbReference>
<feature type="transmembrane region" description="Helical" evidence="6">
    <location>
        <begin position="387"/>
        <end position="405"/>
    </location>
</feature>
<feature type="transmembrane region" description="Helical" evidence="6">
    <location>
        <begin position="355"/>
        <end position="375"/>
    </location>
</feature>
<feature type="transmembrane region" description="Helical" evidence="6">
    <location>
        <begin position="87"/>
        <end position="109"/>
    </location>
</feature>
<evidence type="ECO:0000256" key="2">
    <source>
        <dbReference type="ARBA" id="ARBA00022692"/>
    </source>
</evidence>
<feature type="transmembrane region" description="Helical" evidence="6">
    <location>
        <begin position="250"/>
        <end position="272"/>
    </location>
</feature>
<evidence type="ECO:0000256" key="6">
    <source>
        <dbReference type="SAM" id="Phobius"/>
    </source>
</evidence>
<evidence type="ECO:0000313" key="8">
    <source>
        <dbReference type="Proteomes" id="UP000799640"/>
    </source>
</evidence>
<dbReference type="Proteomes" id="UP000799640">
    <property type="component" value="Unassembled WGS sequence"/>
</dbReference>
<accession>A0A6G1HYK6</accession>
<dbReference type="EMBL" id="ML996694">
    <property type="protein sequence ID" value="KAF2400899.1"/>
    <property type="molecule type" value="Genomic_DNA"/>
</dbReference>
<dbReference type="InterPro" id="IPR036259">
    <property type="entry name" value="MFS_trans_sf"/>
</dbReference>
<feature type="transmembrane region" description="Helical" evidence="6">
    <location>
        <begin position="425"/>
        <end position="444"/>
    </location>
</feature>
<protein>
    <submittedName>
        <fullName evidence="7">MFS general substrate transporter</fullName>
    </submittedName>
</protein>
<dbReference type="SUPFAM" id="SSF103473">
    <property type="entry name" value="MFS general substrate transporter"/>
    <property type="match status" value="1"/>
</dbReference>
<gene>
    <name evidence="7" type="ORF">EJ06DRAFT_509854</name>
</gene>
<feature type="transmembrane region" description="Helical" evidence="6">
    <location>
        <begin position="211"/>
        <end position="229"/>
    </location>
</feature>
<keyword evidence="8" id="KW-1185">Reference proteome</keyword>
<name>A0A6G1HYK6_9PEZI</name>
<keyword evidence="4 6" id="KW-0472">Membrane</keyword>
<dbReference type="OrthoDB" id="422206at2759"/>
<evidence type="ECO:0000313" key="7">
    <source>
        <dbReference type="EMBL" id="KAF2400899.1"/>
    </source>
</evidence>
<feature type="transmembrane region" description="Helical" evidence="6">
    <location>
        <begin position="324"/>
        <end position="343"/>
    </location>
</feature>
<organism evidence="7 8">
    <name type="scientific">Trichodelitschia bisporula</name>
    <dbReference type="NCBI Taxonomy" id="703511"/>
    <lineage>
        <taxon>Eukaryota</taxon>
        <taxon>Fungi</taxon>
        <taxon>Dikarya</taxon>
        <taxon>Ascomycota</taxon>
        <taxon>Pezizomycotina</taxon>
        <taxon>Dothideomycetes</taxon>
        <taxon>Dothideomycetes incertae sedis</taxon>
        <taxon>Phaeotrichales</taxon>
        <taxon>Phaeotrichaceae</taxon>
        <taxon>Trichodelitschia</taxon>
    </lineage>
</organism>
<feature type="transmembrane region" description="Helical" evidence="6">
    <location>
        <begin position="116"/>
        <end position="134"/>
    </location>
</feature>
<feature type="transmembrane region" description="Helical" evidence="6">
    <location>
        <begin position="49"/>
        <end position="67"/>
    </location>
</feature>
<feature type="transmembrane region" description="Helical" evidence="6">
    <location>
        <begin position="140"/>
        <end position="158"/>
    </location>
</feature>
<dbReference type="GO" id="GO:0016020">
    <property type="term" value="C:membrane"/>
    <property type="evidence" value="ECO:0007669"/>
    <property type="project" value="UniProtKB-SubCell"/>
</dbReference>
<dbReference type="GO" id="GO:0022857">
    <property type="term" value="F:transmembrane transporter activity"/>
    <property type="evidence" value="ECO:0007669"/>
    <property type="project" value="InterPro"/>
</dbReference>
<keyword evidence="3 6" id="KW-1133">Transmembrane helix</keyword>
<dbReference type="Gene3D" id="1.20.1250.20">
    <property type="entry name" value="MFS general substrate transporter like domains"/>
    <property type="match status" value="1"/>
</dbReference>
<evidence type="ECO:0000256" key="5">
    <source>
        <dbReference type="SAM" id="MobiDB-lite"/>
    </source>
</evidence>
<feature type="transmembrane region" description="Helical" evidence="6">
    <location>
        <begin position="292"/>
        <end position="312"/>
    </location>
</feature>